<dbReference type="Proteomes" id="UP000308489">
    <property type="component" value="Chromosome 1"/>
</dbReference>
<dbReference type="EMBL" id="LR590481">
    <property type="protein sequence ID" value="VTQ85777.1"/>
    <property type="molecule type" value="Genomic_DNA"/>
</dbReference>
<dbReference type="EC" id="6.3.3.2" evidence="5"/>
<accession>A0A4V6KCB6</accession>
<dbReference type="OrthoDB" id="9801938at2"/>
<dbReference type="KEGG" id="hhw:NCTC503_00821"/>
<comment type="similarity">
    <text evidence="1 5">Belongs to the 5-formyltetrahydrofolate cyclo-ligase family.</text>
</comment>
<dbReference type="PIRSF" id="PIRSF006806">
    <property type="entry name" value="FTHF_cligase"/>
    <property type="match status" value="1"/>
</dbReference>
<keyword evidence="5" id="KW-0460">Magnesium</keyword>
<evidence type="ECO:0000256" key="4">
    <source>
        <dbReference type="PIRSR" id="PIRSR006806-1"/>
    </source>
</evidence>
<comment type="cofactor">
    <cofactor evidence="5">
        <name>Mg(2+)</name>
        <dbReference type="ChEBI" id="CHEBI:18420"/>
    </cofactor>
</comment>
<feature type="binding site" evidence="4">
    <location>
        <position position="56"/>
    </location>
    <ligand>
        <name>substrate</name>
    </ligand>
</feature>
<reference evidence="6 7" key="1">
    <citation type="submission" date="2019-05" db="EMBL/GenBank/DDBJ databases">
        <authorList>
            <consortium name="Pathogen Informatics"/>
        </authorList>
    </citation>
    <scope>NUCLEOTIDE SEQUENCE [LARGE SCALE GENOMIC DNA]</scope>
    <source>
        <strain evidence="6 7">NCTC503</strain>
    </source>
</reference>
<sequence length="184" mass="21461">MFNNKKAIRNYIYNLRDNMKEEEKSLWDESIEKKLITHSLYEASSTIFIYVSFRGEVYTHNIIKNALQKNIKICVPKINKQEKIMEAYYINSMEDLEEGYFKVLEPKEYCKRTNNEDIDLIVSPGVAFDKEGGRVGYGGGFYDRFIGSLSKEIPVIALAYKFQILDKVILEDTDKKVDEILIND</sequence>
<dbReference type="InterPro" id="IPR037171">
    <property type="entry name" value="NagB/RpiA_transferase-like"/>
</dbReference>
<name>A0A4V6KCB6_HATHI</name>
<dbReference type="NCBIfam" id="TIGR02727">
    <property type="entry name" value="MTHFS_bact"/>
    <property type="match status" value="1"/>
</dbReference>
<evidence type="ECO:0000256" key="2">
    <source>
        <dbReference type="ARBA" id="ARBA00022741"/>
    </source>
</evidence>
<dbReference type="RefSeq" id="WP_138209540.1">
    <property type="nucleotide sequence ID" value="NZ_CBCRUQ010000001.1"/>
</dbReference>
<dbReference type="PANTHER" id="PTHR23407:SF1">
    <property type="entry name" value="5-FORMYLTETRAHYDROFOLATE CYCLO-LIGASE"/>
    <property type="match status" value="1"/>
</dbReference>
<keyword evidence="6" id="KW-0436">Ligase</keyword>
<keyword evidence="7" id="KW-1185">Reference proteome</keyword>
<comment type="catalytic activity">
    <reaction evidence="5">
        <text>(6S)-5-formyl-5,6,7,8-tetrahydrofolate + ATP = (6R)-5,10-methenyltetrahydrofolate + ADP + phosphate</text>
        <dbReference type="Rhea" id="RHEA:10488"/>
        <dbReference type="ChEBI" id="CHEBI:30616"/>
        <dbReference type="ChEBI" id="CHEBI:43474"/>
        <dbReference type="ChEBI" id="CHEBI:57455"/>
        <dbReference type="ChEBI" id="CHEBI:57457"/>
        <dbReference type="ChEBI" id="CHEBI:456216"/>
        <dbReference type="EC" id="6.3.3.2"/>
    </reaction>
</comment>
<keyword evidence="3 4" id="KW-0067">ATP-binding</keyword>
<evidence type="ECO:0000313" key="6">
    <source>
        <dbReference type="EMBL" id="VTQ85777.1"/>
    </source>
</evidence>
<dbReference type="PANTHER" id="PTHR23407">
    <property type="entry name" value="ATPASE INHIBITOR/5-FORMYLTETRAHYDROFOLATE CYCLO-LIGASE"/>
    <property type="match status" value="1"/>
</dbReference>
<organism evidence="6 7">
    <name type="scientific">Hathewaya histolytica</name>
    <name type="common">Clostridium histolyticum</name>
    <dbReference type="NCBI Taxonomy" id="1498"/>
    <lineage>
        <taxon>Bacteria</taxon>
        <taxon>Bacillati</taxon>
        <taxon>Bacillota</taxon>
        <taxon>Clostridia</taxon>
        <taxon>Eubacteriales</taxon>
        <taxon>Clostridiaceae</taxon>
        <taxon>Hathewaya</taxon>
    </lineage>
</organism>
<evidence type="ECO:0000256" key="3">
    <source>
        <dbReference type="ARBA" id="ARBA00022840"/>
    </source>
</evidence>
<dbReference type="InterPro" id="IPR024185">
    <property type="entry name" value="FTHF_cligase-like_sf"/>
</dbReference>
<dbReference type="InterPro" id="IPR002698">
    <property type="entry name" value="FTHF_cligase"/>
</dbReference>
<dbReference type="SUPFAM" id="SSF100950">
    <property type="entry name" value="NagB/RpiA/CoA transferase-like"/>
    <property type="match status" value="1"/>
</dbReference>
<keyword evidence="2 4" id="KW-0547">Nucleotide-binding</keyword>
<dbReference type="Pfam" id="PF01812">
    <property type="entry name" value="5-FTHF_cyc-lig"/>
    <property type="match status" value="1"/>
</dbReference>
<dbReference type="AlphaFoldDB" id="A0A4V6KCB6"/>
<dbReference type="GO" id="GO:0030272">
    <property type="term" value="F:5-formyltetrahydrofolate cyclo-ligase activity"/>
    <property type="evidence" value="ECO:0007669"/>
    <property type="project" value="UniProtKB-EC"/>
</dbReference>
<dbReference type="GO" id="GO:0046872">
    <property type="term" value="F:metal ion binding"/>
    <property type="evidence" value="ECO:0007669"/>
    <property type="project" value="UniProtKB-KW"/>
</dbReference>
<proteinExistence type="inferred from homology"/>
<gene>
    <name evidence="6" type="primary">yqgN</name>
    <name evidence="6" type="ORF">NCTC503_00821</name>
</gene>
<keyword evidence="5" id="KW-0479">Metal-binding</keyword>
<dbReference type="GO" id="GO:0035999">
    <property type="term" value="P:tetrahydrofolate interconversion"/>
    <property type="evidence" value="ECO:0007669"/>
    <property type="project" value="TreeGrafter"/>
</dbReference>
<evidence type="ECO:0000256" key="1">
    <source>
        <dbReference type="ARBA" id="ARBA00010638"/>
    </source>
</evidence>
<protein>
    <recommendedName>
        <fullName evidence="5">5-formyltetrahydrofolate cyclo-ligase</fullName>
        <ecNumber evidence="5">6.3.3.2</ecNumber>
    </recommendedName>
</protein>
<evidence type="ECO:0000313" key="7">
    <source>
        <dbReference type="Proteomes" id="UP000308489"/>
    </source>
</evidence>
<feature type="binding site" evidence="4">
    <location>
        <begin position="5"/>
        <end position="9"/>
    </location>
    <ligand>
        <name>ATP</name>
        <dbReference type="ChEBI" id="CHEBI:30616"/>
    </ligand>
</feature>
<dbReference type="Gene3D" id="3.40.50.10420">
    <property type="entry name" value="NagB/RpiA/CoA transferase-like"/>
    <property type="match status" value="1"/>
</dbReference>
<dbReference type="GO" id="GO:0009396">
    <property type="term" value="P:folic acid-containing compound biosynthetic process"/>
    <property type="evidence" value="ECO:0007669"/>
    <property type="project" value="TreeGrafter"/>
</dbReference>
<feature type="binding site" evidence="4">
    <location>
        <position position="51"/>
    </location>
    <ligand>
        <name>substrate</name>
    </ligand>
</feature>
<evidence type="ECO:0000256" key="5">
    <source>
        <dbReference type="RuleBase" id="RU361279"/>
    </source>
</evidence>
<dbReference type="GO" id="GO:0005524">
    <property type="term" value="F:ATP binding"/>
    <property type="evidence" value="ECO:0007669"/>
    <property type="project" value="UniProtKB-KW"/>
</dbReference>
<feature type="binding site" evidence="4">
    <location>
        <begin position="134"/>
        <end position="142"/>
    </location>
    <ligand>
        <name>ATP</name>
        <dbReference type="ChEBI" id="CHEBI:30616"/>
    </ligand>
</feature>